<evidence type="ECO:0000313" key="4">
    <source>
        <dbReference type="Proteomes" id="UP000254070"/>
    </source>
</evidence>
<protein>
    <submittedName>
        <fullName evidence="2">Succinate dehydrogenase cytochrome b558 subunit</fullName>
    </submittedName>
</protein>
<sequence>MGKFNRALVFSTPFIIYALGLWGSRQALIGTIVYMVWIFMGLDEAEYRSKKPVGGLTNEE</sequence>
<evidence type="ECO:0000313" key="3">
    <source>
        <dbReference type="EMBL" id="STQ33061.1"/>
    </source>
</evidence>
<keyword evidence="1" id="KW-0812">Transmembrane</keyword>
<gene>
    <name evidence="2" type="primary">sdhC_2</name>
    <name evidence="3" type="synonym">sdhC_3</name>
    <name evidence="2" type="ORF">NCTC8129_02968</name>
    <name evidence="3" type="ORF">NCTC8129_03272</name>
</gene>
<dbReference type="RefSeq" id="WP_115235936.1">
    <property type="nucleotide sequence ID" value="NZ_UGIF01000002.1"/>
</dbReference>
<dbReference type="Proteomes" id="UP000254070">
    <property type="component" value="Unassembled WGS sequence"/>
</dbReference>
<name>A0A377KND1_9ENTE</name>
<evidence type="ECO:0000256" key="1">
    <source>
        <dbReference type="SAM" id="Phobius"/>
    </source>
</evidence>
<dbReference type="AlphaFoldDB" id="A0A377KND1"/>
<keyword evidence="1" id="KW-0472">Membrane</keyword>
<feature type="transmembrane region" description="Helical" evidence="1">
    <location>
        <begin position="14"/>
        <end position="42"/>
    </location>
</feature>
<dbReference type="EMBL" id="UGIF01000002">
    <property type="protein sequence ID" value="STP30715.1"/>
    <property type="molecule type" value="Genomic_DNA"/>
</dbReference>
<dbReference type="EMBL" id="UGIF01000006">
    <property type="protein sequence ID" value="STQ33061.1"/>
    <property type="molecule type" value="Genomic_DNA"/>
</dbReference>
<reference evidence="2 4" key="1">
    <citation type="submission" date="2018-06" db="EMBL/GenBank/DDBJ databases">
        <authorList>
            <consortium name="Pathogen Informatics"/>
            <person name="Doyle S."/>
        </authorList>
    </citation>
    <scope>NUCLEOTIDE SEQUENCE [LARGE SCALE GENOMIC DNA]</scope>
    <source>
        <strain evidence="2 4">NCTC8129</strain>
    </source>
</reference>
<keyword evidence="1" id="KW-1133">Transmembrane helix</keyword>
<evidence type="ECO:0000313" key="2">
    <source>
        <dbReference type="EMBL" id="STP30715.1"/>
    </source>
</evidence>
<organism evidence="2 4">
    <name type="scientific">Enterococcus durans</name>
    <dbReference type="NCBI Taxonomy" id="53345"/>
    <lineage>
        <taxon>Bacteria</taxon>
        <taxon>Bacillati</taxon>
        <taxon>Bacillota</taxon>
        <taxon>Bacilli</taxon>
        <taxon>Lactobacillales</taxon>
        <taxon>Enterococcaceae</taxon>
        <taxon>Enterococcus</taxon>
    </lineage>
</organism>
<accession>A0A377KND1</accession>
<proteinExistence type="predicted"/>